<dbReference type="EMBL" id="FQXU01000008">
    <property type="protein sequence ID" value="SHI22047.1"/>
    <property type="molecule type" value="Genomic_DNA"/>
</dbReference>
<gene>
    <name evidence="1" type="ORF">SAMN02745941_02801</name>
</gene>
<dbReference type="Proteomes" id="UP000184241">
    <property type="component" value="Unassembled WGS sequence"/>
</dbReference>
<reference evidence="1 2" key="1">
    <citation type="submission" date="2016-11" db="EMBL/GenBank/DDBJ databases">
        <authorList>
            <person name="Jaros S."/>
            <person name="Januszkiewicz K."/>
            <person name="Wedrychowicz H."/>
        </authorList>
    </citation>
    <scope>NUCLEOTIDE SEQUENCE [LARGE SCALE GENOMIC DNA]</scope>
    <source>
        <strain evidence="1 2">DSM 6191</strain>
    </source>
</reference>
<proteinExistence type="predicted"/>
<protein>
    <submittedName>
        <fullName evidence="1">Uncharacterized protein</fullName>
    </submittedName>
</protein>
<accession>A0A1M5ZCT2</accession>
<dbReference type="RefSeq" id="WP_073020339.1">
    <property type="nucleotide sequence ID" value="NZ_FQXU01000008.1"/>
</dbReference>
<name>A0A1M5ZCT2_9CLOT</name>
<dbReference type="AlphaFoldDB" id="A0A1M5ZCT2"/>
<sequence length="77" mass="8993">MSWDKIREMNLFDKLKDEVKNIPSVDSSKIEEYITDPEKLQAFKDYIHQGYDSRSLGEEMGLTTNQVEIIKELLGKL</sequence>
<evidence type="ECO:0000313" key="1">
    <source>
        <dbReference type="EMBL" id="SHI22047.1"/>
    </source>
</evidence>
<organism evidence="1 2">
    <name type="scientific">Clostridium intestinale DSM 6191</name>
    <dbReference type="NCBI Taxonomy" id="1121320"/>
    <lineage>
        <taxon>Bacteria</taxon>
        <taxon>Bacillati</taxon>
        <taxon>Bacillota</taxon>
        <taxon>Clostridia</taxon>
        <taxon>Eubacteriales</taxon>
        <taxon>Clostridiaceae</taxon>
        <taxon>Clostridium</taxon>
    </lineage>
</organism>
<evidence type="ECO:0000313" key="2">
    <source>
        <dbReference type="Proteomes" id="UP000184241"/>
    </source>
</evidence>